<organism evidence="1">
    <name type="scientific">Salmonella enterica subsp. enterica serovar Ank</name>
    <dbReference type="NCBI Taxonomy" id="1173578"/>
    <lineage>
        <taxon>Bacteria</taxon>
        <taxon>Pseudomonadati</taxon>
        <taxon>Pseudomonadota</taxon>
        <taxon>Gammaproteobacteria</taxon>
        <taxon>Enterobacterales</taxon>
        <taxon>Enterobacteriaceae</taxon>
        <taxon>Salmonella</taxon>
    </lineage>
</organism>
<dbReference type="EMBL" id="DAARBX010000018">
    <property type="protein sequence ID" value="HAE1794951.1"/>
    <property type="molecule type" value="Genomic_DNA"/>
</dbReference>
<protein>
    <submittedName>
        <fullName evidence="1">Uncharacterized protein</fullName>
    </submittedName>
</protein>
<accession>A0A726YIV1</accession>
<gene>
    <name evidence="1" type="ORF">G3V02_003706</name>
</gene>
<name>A0A726YIV1_SALET</name>
<evidence type="ECO:0000313" key="1">
    <source>
        <dbReference type="EMBL" id="HAE1794951.1"/>
    </source>
</evidence>
<sequence>MLKQQDMTGIAAAILHFLPADKWVTARTMMGITGVTESRCQLILTLLTLAGLAKDNGGMGNKFKRCQ</sequence>
<reference evidence="1" key="1">
    <citation type="journal article" date="2018" name="Genome Biol.">
        <title>SKESA: strategic k-mer extension for scrupulous assemblies.</title>
        <authorList>
            <person name="Souvorov A."/>
            <person name="Agarwala R."/>
            <person name="Lipman D.J."/>
        </authorList>
    </citation>
    <scope>NUCLEOTIDE SEQUENCE</scope>
    <source>
        <strain evidence="1">BCW_2640</strain>
    </source>
</reference>
<proteinExistence type="predicted"/>
<comment type="caution">
    <text evidence="1">The sequence shown here is derived from an EMBL/GenBank/DDBJ whole genome shotgun (WGS) entry which is preliminary data.</text>
</comment>
<dbReference type="AlphaFoldDB" id="A0A726YIV1"/>
<reference evidence="1" key="2">
    <citation type="submission" date="2018-07" db="EMBL/GenBank/DDBJ databases">
        <authorList>
            <consortium name="NCBI Pathogen Detection Project"/>
        </authorList>
    </citation>
    <scope>NUCLEOTIDE SEQUENCE</scope>
    <source>
        <strain evidence="1">BCW_2640</strain>
    </source>
</reference>